<dbReference type="SMART" id="SM00491">
    <property type="entry name" value="HELICc2"/>
    <property type="match status" value="1"/>
</dbReference>
<evidence type="ECO:0000313" key="7">
    <source>
        <dbReference type="Proteomes" id="UP001499988"/>
    </source>
</evidence>
<dbReference type="PANTHER" id="PTHR11472:SF34">
    <property type="entry name" value="REGULATOR OF TELOMERE ELONGATION HELICASE 1"/>
    <property type="match status" value="1"/>
</dbReference>
<accession>A0ABP9FCM1</accession>
<evidence type="ECO:0000313" key="6">
    <source>
        <dbReference type="EMBL" id="GAA4899070.1"/>
    </source>
</evidence>
<dbReference type="SUPFAM" id="SSF52540">
    <property type="entry name" value="P-loop containing nucleoside triphosphate hydrolases"/>
    <property type="match status" value="1"/>
</dbReference>
<gene>
    <name evidence="6" type="ORF">GCM10023333_35750</name>
</gene>
<keyword evidence="1" id="KW-0547">Nucleotide-binding</keyword>
<proteinExistence type="inferred from homology"/>
<dbReference type="PANTHER" id="PTHR11472">
    <property type="entry name" value="DNA REPAIR DEAD HELICASE RAD3/XP-D SUBFAMILY MEMBER"/>
    <property type="match status" value="1"/>
</dbReference>
<dbReference type="InterPro" id="IPR027417">
    <property type="entry name" value="P-loop_NTPase"/>
</dbReference>
<dbReference type="InterPro" id="IPR006555">
    <property type="entry name" value="ATP-dep_Helicase_C"/>
</dbReference>
<evidence type="ECO:0000256" key="1">
    <source>
        <dbReference type="ARBA" id="ARBA00022741"/>
    </source>
</evidence>
<evidence type="ECO:0000256" key="3">
    <source>
        <dbReference type="ARBA" id="ARBA00022840"/>
    </source>
</evidence>
<dbReference type="InterPro" id="IPR045028">
    <property type="entry name" value="DinG/Rad3-like"/>
</dbReference>
<organism evidence="6 7">
    <name type="scientific">Ferrimonas pelagia</name>
    <dbReference type="NCBI Taxonomy" id="1177826"/>
    <lineage>
        <taxon>Bacteria</taxon>
        <taxon>Pseudomonadati</taxon>
        <taxon>Pseudomonadota</taxon>
        <taxon>Gammaproteobacteria</taxon>
        <taxon>Alteromonadales</taxon>
        <taxon>Ferrimonadaceae</taxon>
        <taxon>Ferrimonas</taxon>
    </lineage>
</organism>
<keyword evidence="2" id="KW-0378">Hydrolase</keyword>
<evidence type="ECO:0000259" key="5">
    <source>
        <dbReference type="PROSITE" id="PS51193"/>
    </source>
</evidence>
<dbReference type="EMBL" id="BAABJZ010000101">
    <property type="protein sequence ID" value="GAA4899070.1"/>
    <property type="molecule type" value="Genomic_DNA"/>
</dbReference>
<feature type="domain" description="Helicase ATP-binding" evidence="5">
    <location>
        <begin position="17"/>
        <end position="284"/>
    </location>
</feature>
<comment type="similarity">
    <text evidence="4">Belongs to the helicase family. DinG subfamily.</text>
</comment>
<protein>
    <submittedName>
        <fullName evidence="6">ATP-dependent DNA helicase</fullName>
    </submittedName>
</protein>
<dbReference type="InterPro" id="IPR014001">
    <property type="entry name" value="Helicase_ATP-bd"/>
</dbReference>
<keyword evidence="3" id="KW-0067">ATP-binding</keyword>
<dbReference type="SMART" id="SM00487">
    <property type="entry name" value="DEXDc"/>
    <property type="match status" value="1"/>
</dbReference>
<sequence length="636" mass="70286">MSQLEKQVATALSDGGLLAKGILGFRPRAIQQQLAAATAANIEANGTLVAEAGTGIGKTFAYLIPALLSGRKALISTGSKNLQDQLFFKDLPALLPLLNRAPKVALLKGRANYLCHYHLRRRLVDLPKDPEIVDHLMRIRAWSSGSPSGDFAELTSVPEGAIAISMAGSTNDNCLGKKCPEYDRCCLHLARKRAADADLVVINHHLFFADMALKEMGFAEILPKAELFVFDEAHQLPDIALSHFAESVSSRQIRDMAREMERAYLTRLRDCRQLHSAGQRMEAANTLLHDEMEAYGGRDWRQLKEQPAVHDALLALDESLRFAKRVLEGQLGRDEMIDLVFERLDPIMVRLGNFLVPSNNSLTVECHRGHYTLRACPLSVADKCVEFYRQYRGSWLFTSATLTVAGDFKHFCHQLGLGSPTQLVLDSPFDYPKQALLCVPRYLPEPGRVDVAGPLAEIAQQLVDAADGRTFLLFTSYRVMHEVGALLAKMLDRPILVQGMGSKRLLLDRFTQLGNAVLLGTSSFWEGVDVRGKALCCVMIDKLPFVSPDDPLIKARSDAVLLRGGDPFNEVQIPQAVIALKQGVGRLIRGESDQGVLVICDPRLVHRPYGKLFLASLPPMARTRDVSRAVAKLQQI</sequence>
<reference evidence="7" key="1">
    <citation type="journal article" date="2019" name="Int. J. Syst. Evol. Microbiol.">
        <title>The Global Catalogue of Microorganisms (GCM) 10K type strain sequencing project: providing services to taxonomists for standard genome sequencing and annotation.</title>
        <authorList>
            <consortium name="The Broad Institute Genomics Platform"/>
            <consortium name="The Broad Institute Genome Sequencing Center for Infectious Disease"/>
            <person name="Wu L."/>
            <person name="Ma J."/>
        </authorList>
    </citation>
    <scope>NUCLEOTIDE SEQUENCE [LARGE SCALE GENOMIC DNA]</scope>
    <source>
        <strain evidence="7">JCM 18401</strain>
    </source>
</reference>
<dbReference type="InterPro" id="IPR014013">
    <property type="entry name" value="Helic_SF1/SF2_ATP-bd_DinG/Rad3"/>
</dbReference>
<keyword evidence="7" id="KW-1185">Reference proteome</keyword>
<evidence type="ECO:0000256" key="2">
    <source>
        <dbReference type="ARBA" id="ARBA00022801"/>
    </source>
</evidence>
<dbReference type="RefSeq" id="WP_345336836.1">
    <property type="nucleotide sequence ID" value="NZ_BAABJZ010000101.1"/>
</dbReference>
<name>A0ABP9FCM1_9GAMM</name>
<dbReference type="Pfam" id="PF13307">
    <property type="entry name" value="Helicase_C_2"/>
    <property type="match status" value="1"/>
</dbReference>
<dbReference type="Gene3D" id="3.40.50.300">
    <property type="entry name" value="P-loop containing nucleotide triphosphate hydrolases"/>
    <property type="match status" value="2"/>
</dbReference>
<comment type="caution">
    <text evidence="6">The sequence shown here is derived from an EMBL/GenBank/DDBJ whole genome shotgun (WGS) entry which is preliminary data.</text>
</comment>
<dbReference type="GO" id="GO:0004386">
    <property type="term" value="F:helicase activity"/>
    <property type="evidence" value="ECO:0007669"/>
    <property type="project" value="UniProtKB-KW"/>
</dbReference>
<dbReference type="PROSITE" id="PS51193">
    <property type="entry name" value="HELICASE_ATP_BIND_2"/>
    <property type="match status" value="1"/>
</dbReference>
<evidence type="ECO:0000256" key="4">
    <source>
        <dbReference type="ARBA" id="ARBA00038058"/>
    </source>
</evidence>
<dbReference type="Proteomes" id="UP001499988">
    <property type="component" value="Unassembled WGS sequence"/>
</dbReference>
<keyword evidence="6" id="KW-0347">Helicase</keyword>